<keyword evidence="3 6" id="KW-0812">Transmembrane</keyword>
<dbReference type="EMBL" id="CP093326">
    <property type="protein sequence ID" value="UNK45297.1"/>
    <property type="molecule type" value="Genomic_DNA"/>
</dbReference>
<evidence type="ECO:0000259" key="7">
    <source>
        <dbReference type="Pfam" id="PF02656"/>
    </source>
</evidence>
<feature type="transmembrane region" description="Helical" evidence="6">
    <location>
        <begin position="108"/>
        <end position="129"/>
    </location>
</feature>
<feature type="domain" description="DUF202" evidence="7">
    <location>
        <begin position="29"/>
        <end position="95"/>
    </location>
</feature>
<evidence type="ECO:0000313" key="8">
    <source>
        <dbReference type="EMBL" id="UNK45297.1"/>
    </source>
</evidence>
<sequence>MPTSSPSPRPERGKFAAKLLRGGTEPDPRFTLANERTFLAWIRTSLALVAGGIAVEAFTTDIFDPAIRTTIAVVLLVLAMAIGCGSFFRWLNIERSMRHKTPLPLPLIAPILAIGGGVVAALLLVFVLLRLT</sequence>
<keyword evidence="9" id="KW-1185">Reference proteome</keyword>
<keyword evidence="4 6" id="KW-1133">Transmembrane helix</keyword>
<proteinExistence type="predicted"/>
<dbReference type="RefSeq" id="WP_241913553.1">
    <property type="nucleotide sequence ID" value="NZ_CP093326.1"/>
</dbReference>
<feature type="transmembrane region" description="Helical" evidence="6">
    <location>
        <begin position="70"/>
        <end position="88"/>
    </location>
</feature>
<organism evidence="8 9">
    <name type="scientific">Arthrobacter sulfonylureivorans</name>
    <dbReference type="NCBI Taxonomy" id="2486855"/>
    <lineage>
        <taxon>Bacteria</taxon>
        <taxon>Bacillati</taxon>
        <taxon>Actinomycetota</taxon>
        <taxon>Actinomycetes</taxon>
        <taxon>Micrococcales</taxon>
        <taxon>Micrococcaceae</taxon>
        <taxon>Arthrobacter</taxon>
    </lineage>
</organism>
<accession>A0ABY3W4Y8</accession>
<dbReference type="PANTHER" id="PTHR34187">
    <property type="entry name" value="FGR18P"/>
    <property type="match status" value="1"/>
</dbReference>
<protein>
    <submittedName>
        <fullName evidence="8">DUF202 domain-containing protein</fullName>
    </submittedName>
</protein>
<evidence type="ECO:0000256" key="1">
    <source>
        <dbReference type="ARBA" id="ARBA00004651"/>
    </source>
</evidence>
<gene>
    <name evidence="8" type="ORF">MNQ99_15370</name>
</gene>
<evidence type="ECO:0000256" key="5">
    <source>
        <dbReference type="ARBA" id="ARBA00023136"/>
    </source>
</evidence>
<evidence type="ECO:0000256" key="3">
    <source>
        <dbReference type="ARBA" id="ARBA00022692"/>
    </source>
</evidence>
<feature type="transmembrane region" description="Helical" evidence="6">
    <location>
        <begin position="38"/>
        <end position="58"/>
    </location>
</feature>
<reference evidence="8 9" key="1">
    <citation type="submission" date="2022-03" db="EMBL/GenBank/DDBJ databases">
        <title>Isotopic signatures of nitrous oxide derived from detoxification processes.</title>
        <authorList>
            <person name="Behrendt U."/>
            <person name="Buchen C."/>
            <person name="Well R."/>
            <person name="Ulrich A."/>
            <person name="Rohe L."/>
            <person name="Kolb S."/>
            <person name="Schloter M."/>
            <person name="Horn M.A."/>
            <person name="Augustin J."/>
        </authorList>
    </citation>
    <scope>NUCLEOTIDE SEQUENCE [LARGE SCALE GENOMIC DNA]</scope>
    <source>
        <strain evidence="8 9">S4-C24</strain>
    </source>
</reference>
<comment type="subcellular location">
    <subcellularLocation>
        <location evidence="1">Cell membrane</location>
        <topology evidence="1">Multi-pass membrane protein</topology>
    </subcellularLocation>
</comment>
<dbReference type="PANTHER" id="PTHR34187:SF2">
    <property type="entry name" value="DUF202 DOMAIN-CONTAINING PROTEIN"/>
    <property type="match status" value="1"/>
</dbReference>
<dbReference type="Proteomes" id="UP000829069">
    <property type="component" value="Chromosome"/>
</dbReference>
<evidence type="ECO:0000256" key="6">
    <source>
        <dbReference type="SAM" id="Phobius"/>
    </source>
</evidence>
<evidence type="ECO:0000256" key="4">
    <source>
        <dbReference type="ARBA" id="ARBA00022989"/>
    </source>
</evidence>
<dbReference type="Pfam" id="PF02656">
    <property type="entry name" value="DUF202"/>
    <property type="match status" value="1"/>
</dbReference>
<dbReference type="InterPro" id="IPR052053">
    <property type="entry name" value="IM_YidH-like"/>
</dbReference>
<name>A0ABY3W4Y8_9MICC</name>
<evidence type="ECO:0000313" key="9">
    <source>
        <dbReference type="Proteomes" id="UP000829069"/>
    </source>
</evidence>
<keyword evidence="5 6" id="KW-0472">Membrane</keyword>
<evidence type="ECO:0000256" key="2">
    <source>
        <dbReference type="ARBA" id="ARBA00022475"/>
    </source>
</evidence>
<dbReference type="InterPro" id="IPR003807">
    <property type="entry name" value="DUF202"/>
</dbReference>
<keyword evidence="2" id="KW-1003">Cell membrane</keyword>